<sequence length="517" mass="57615">MVFEELLDQAGGLGRSQILQMVYLLAGIVLLYPHILLENFTAAIPGHRCWVHILDNDTVSANDRGTLSPEALLRISIPQDSNLRPEKCRRFLHPQWQLLHLNGTFPNMSEPDTEPCVDGWVYDQSTFPSTIVTEWDLVCESQPLKPVAQFLFMAGSLVGGLIYGWLSDRFGRKFVLRCCFLQLAVSGTCAALAPNFLLYCSLRLLSGFAVTAVLSNTFILISEWTVPRFQALVVSLIFSAYSLGQILLGAVAFGFQDWRTLQLTLSIPSFAFFVLSSNWIMQQVFNIAVASHKCLLLFLLLKFVRSIMQKELAAAQIRTSVFDVLQKPKLRARIFYLSFIRLSILLNYFGLALNLQHLGSNIFLFQVLFGTASLTARYVALLTLNYVGRRLSQILFMFTMGLSIIVTIFVPQEMQALCVSLAVLGVSACAATTTSSSIHQNELIPTVFRATAAGINLMAGWFGAALAPLLMTLMVYSSQLPWIIYGMTPILASFIVLLLPETRNRPLPDTIEDVENE</sequence>
<gene>
    <name evidence="2" type="primary">LOC101643757</name>
</gene>
<name>A0AC55DN06_ECHTE</name>
<dbReference type="RefSeq" id="XP_045153127.1">
    <property type="nucleotide sequence ID" value="XM_045297192.1"/>
</dbReference>
<organism evidence="1 2">
    <name type="scientific">Echinops telfairi</name>
    <name type="common">Lesser hedgehog tenrec</name>
    <dbReference type="NCBI Taxonomy" id="9371"/>
    <lineage>
        <taxon>Eukaryota</taxon>
        <taxon>Metazoa</taxon>
        <taxon>Chordata</taxon>
        <taxon>Craniata</taxon>
        <taxon>Vertebrata</taxon>
        <taxon>Euteleostomi</taxon>
        <taxon>Mammalia</taxon>
        <taxon>Eutheria</taxon>
        <taxon>Afrotheria</taxon>
        <taxon>Tenrecidae</taxon>
        <taxon>Tenrecinae</taxon>
        <taxon>Echinops</taxon>
    </lineage>
</organism>
<reference evidence="2" key="1">
    <citation type="submission" date="2025-08" db="UniProtKB">
        <authorList>
            <consortium name="RefSeq"/>
        </authorList>
    </citation>
    <scope>IDENTIFICATION</scope>
</reference>
<protein>
    <submittedName>
        <fullName evidence="2">Steroid transmembrane transporter SLC22A24-like</fullName>
    </submittedName>
</protein>
<accession>A0AC55DN06</accession>
<evidence type="ECO:0000313" key="2">
    <source>
        <dbReference type="RefSeq" id="XP_045153127.1"/>
    </source>
</evidence>
<evidence type="ECO:0000313" key="1">
    <source>
        <dbReference type="Proteomes" id="UP000694863"/>
    </source>
</evidence>
<keyword evidence="1" id="KW-1185">Reference proteome</keyword>
<proteinExistence type="predicted"/>
<dbReference type="Proteomes" id="UP000694863">
    <property type="component" value="Unplaced"/>
</dbReference>